<dbReference type="CDD" id="cd04216">
    <property type="entry name" value="Phytocyanin"/>
    <property type="match status" value="1"/>
</dbReference>
<dbReference type="PROSITE" id="PS51485">
    <property type="entry name" value="PHYTOCYANIN"/>
    <property type="match status" value="1"/>
</dbReference>
<proteinExistence type="predicted"/>
<dbReference type="OrthoDB" id="581242at2759"/>
<reference evidence="6 7" key="1">
    <citation type="submission" date="2020-04" db="EMBL/GenBank/DDBJ databases">
        <title>Plant Genome Project.</title>
        <authorList>
            <person name="Zhang R.-G."/>
        </authorList>
    </citation>
    <scope>NUCLEOTIDE SEQUENCE [LARGE SCALE GENOMIC DNA]</scope>
    <source>
        <strain evidence="6">YNK0</strain>
        <tissue evidence="6">Leaf</tissue>
    </source>
</reference>
<evidence type="ECO:0000256" key="2">
    <source>
        <dbReference type="ARBA" id="ARBA00023180"/>
    </source>
</evidence>
<gene>
    <name evidence="6" type="ORF">HHK36_000423</name>
</gene>
<feature type="domain" description="Phytocyanin" evidence="5">
    <location>
        <begin position="80"/>
        <end position="178"/>
    </location>
</feature>
<dbReference type="Proteomes" id="UP000655225">
    <property type="component" value="Unassembled WGS sequence"/>
</dbReference>
<accession>A0A835DTT3</accession>
<keyword evidence="7" id="KW-1185">Reference proteome</keyword>
<dbReference type="Gene3D" id="2.60.40.420">
    <property type="entry name" value="Cupredoxins - blue copper proteins"/>
    <property type="match status" value="2"/>
</dbReference>
<dbReference type="InterPro" id="IPR039391">
    <property type="entry name" value="Phytocyanin-like"/>
</dbReference>
<keyword evidence="4" id="KW-0732">Signal</keyword>
<protein>
    <recommendedName>
        <fullName evidence="5">Phytocyanin domain-containing protein</fullName>
    </recommendedName>
</protein>
<feature type="region of interest" description="Disordered" evidence="3">
    <location>
        <begin position="180"/>
        <end position="210"/>
    </location>
</feature>
<dbReference type="GO" id="GO:0009055">
    <property type="term" value="F:electron transfer activity"/>
    <property type="evidence" value="ECO:0007669"/>
    <property type="project" value="InterPro"/>
</dbReference>
<organism evidence="6 7">
    <name type="scientific">Tetracentron sinense</name>
    <name type="common">Spur-leaf</name>
    <dbReference type="NCBI Taxonomy" id="13715"/>
    <lineage>
        <taxon>Eukaryota</taxon>
        <taxon>Viridiplantae</taxon>
        <taxon>Streptophyta</taxon>
        <taxon>Embryophyta</taxon>
        <taxon>Tracheophyta</taxon>
        <taxon>Spermatophyta</taxon>
        <taxon>Magnoliopsida</taxon>
        <taxon>Trochodendrales</taxon>
        <taxon>Trochodendraceae</taxon>
        <taxon>Tetracentron</taxon>
    </lineage>
</organism>
<sequence>MAISTSFLVLLFIVPAVYALDHTVGSSSGWNTGVDYDTWAAGETFTVGDKLGIWAMFGPSPTADRSGAKSLAFVLTCSATVYTVGDNAGWDISSDLDTWSKGKSFEVGDVLLFQYSSTHSVNEVTKDSFNGCNMTNPLLSSSDGNTSIPLTAAGDRYFVCGNKLHCLGGMKLQVNVNEDTATSPANAPRASEGNPSSLPRPSSKNNNPSDTIPASTGFVYGGRDSLVVAFLSIAATLLWVA</sequence>
<dbReference type="InterPro" id="IPR008972">
    <property type="entry name" value="Cupredoxin"/>
</dbReference>
<feature type="signal peptide" evidence="4">
    <location>
        <begin position="1"/>
        <end position="19"/>
    </location>
</feature>
<name>A0A835DTT3_TETSI</name>
<evidence type="ECO:0000256" key="1">
    <source>
        <dbReference type="ARBA" id="ARBA00022723"/>
    </source>
</evidence>
<evidence type="ECO:0000259" key="5">
    <source>
        <dbReference type="PROSITE" id="PS51485"/>
    </source>
</evidence>
<feature type="compositionally biased region" description="Polar residues" evidence="3">
    <location>
        <begin position="193"/>
        <end position="210"/>
    </location>
</feature>
<dbReference type="SUPFAM" id="SSF49503">
    <property type="entry name" value="Cupredoxins"/>
    <property type="match status" value="2"/>
</dbReference>
<keyword evidence="2" id="KW-0325">Glycoprotein</keyword>
<feature type="chain" id="PRO_5032603103" description="Phytocyanin domain-containing protein" evidence="4">
    <location>
        <begin position="20"/>
        <end position="241"/>
    </location>
</feature>
<dbReference type="GO" id="GO:0046872">
    <property type="term" value="F:metal ion binding"/>
    <property type="evidence" value="ECO:0007669"/>
    <property type="project" value="UniProtKB-KW"/>
</dbReference>
<evidence type="ECO:0000313" key="7">
    <source>
        <dbReference type="Proteomes" id="UP000655225"/>
    </source>
</evidence>
<evidence type="ECO:0000313" key="6">
    <source>
        <dbReference type="EMBL" id="KAF8412459.1"/>
    </source>
</evidence>
<dbReference type="EMBL" id="JABCRI010000001">
    <property type="protein sequence ID" value="KAF8412459.1"/>
    <property type="molecule type" value="Genomic_DNA"/>
</dbReference>
<comment type="caution">
    <text evidence="6">The sequence shown here is derived from an EMBL/GenBank/DDBJ whole genome shotgun (WGS) entry which is preliminary data.</text>
</comment>
<dbReference type="FunFam" id="2.60.40.420:FF:000003">
    <property type="entry name" value="Blue copper"/>
    <property type="match status" value="1"/>
</dbReference>
<evidence type="ECO:0000256" key="4">
    <source>
        <dbReference type="SAM" id="SignalP"/>
    </source>
</evidence>
<dbReference type="GO" id="GO:0005886">
    <property type="term" value="C:plasma membrane"/>
    <property type="evidence" value="ECO:0007669"/>
    <property type="project" value="TreeGrafter"/>
</dbReference>
<dbReference type="PANTHER" id="PTHR33021">
    <property type="entry name" value="BLUE COPPER PROTEIN"/>
    <property type="match status" value="1"/>
</dbReference>
<dbReference type="Pfam" id="PF02298">
    <property type="entry name" value="Cu_bind_like"/>
    <property type="match status" value="1"/>
</dbReference>
<dbReference type="PANTHER" id="PTHR33021:SF70">
    <property type="entry name" value="PHYTOCYANIN DOMAIN-CONTAINING PROTEIN"/>
    <property type="match status" value="1"/>
</dbReference>
<dbReference type="InterPro" id="IPR003245">
    <property type="entry name" value="Phytocyanin_dom"/>
</dbReference>
<evidence type="ECO:0000256" key="3">
    <source>
        <dbReference type="SAM" id="MobiDB-lite"/>
    </source>
</evidence>
<keyword evidence="1" id="KW-0479">Metal-binding</keyword>
<dbReference type="AlphaFoldDB" id="A0A835DTT3"/>